<dbReference type="KEGG" id="cbu:CBU_0669"/>
<reference evidence="1 2" key="1">
    <citation type="journal article" date="2003" name="Proc. Natl. Acad. Sci. U.S.A.">
        <title>Complete genome sequence of the Q-fever pathogen, Coxiella burnetii.</title>
        <authorList>
            <person name="Seshadri R."/>
            <person name="Paulsen I.T."/>
            <person name="Eisen J.A."/>
            <person name="Read T.D."/>
            <person name="Nelson K.E."/>
            <person name="Nelson W.C."/>
            <person name="Ward N.L."/>
            <person name="Tettelin H."/>
            <person name="Davidsen T.M."/>
            <person name="Beanan M.J."/>
            <person name="Deboy R.T."/>
            <person name="Daugherty S.C."/>
            <person name="Brinkac L.M."/>
            <person name="Madupu R."/>
            <person name="Dodson R.J."/>
            <person name="Khouri H.M."/>
            <person name="Lee K.H."/>
            <person name="Carty H.A."/>
            <person name="Scanlan D."/>
            <person name="Heinzen R.A."/>
            <person name="Thompson H.A."/>
            <person name="Samuel J.E."/>
            <person name="Fraser C.M."/>
            <person name="Heidelberg J.F."/>
        </authorList>
    </citation>
    <scope>NUCLEOTIDE SEQUENCE [LARGE SCALE GENOMIC DNA]</scope>
    <source>
        <strain evidence="2">RSA 493 / Nine Mile phase I</strain>
    </source>
</reference>
<dbReference type="GeneID" id="1208555"/>
<evidence type="ECO:0000313" key="2">
    <source>
        <dbReference type="Proteomes" id="UP000002671"/>
    </source>
</evidence>
<name>Q83DM9_COXBU</name>
<gene>
    <name evidence="1" type="ordered locus">CBU_0669</name>
</gene>
<dbReference type="EnsemblBacteria" id="AAO90213">
    <property type="protein sequence ID" value="AAO90213"/>
    <property type="gene ID" value="CBU_0669"/>
</dbReference>
<protein>
    <submittedName>
        <fullName evidence="1">Uncharacterized protein</fullName>
    </submittedName>
</protein>
<organism evidence="1 2">
    <name type="scientific">Coxiella burnetii (strain RSA 493 / Nine Mile phase I)</name>
    <dbReference type="NCBI Taxonomy" id="227377"/>
    <lineage>
        <taxon>Bacteria</taxon>
        <taxon>Pseudomonadati</taxon>
        <taxon>Pseudomonadota</taxon>
        <taxon>Gammaproteobacteria</taxon>
        <taxon>Legionellales</taxon>
        <taxon>Coxiellaceae</taxon>
        <taxon>Coxiella</taxon>
    </lineage>
</organism>
<dbReference type="HOGENOM" id="CLU_2989027_0_0_6"/>
<dbReference type="EMBL" id="AE016828">
    <property type="protein sequence ID" value="AAO90213.1"/>
    <property type="molecule type" value="Genomic_DNA"/>
</dbReference>
<dbReference type="RefSeq" id="WP_010957725.1">
    <property type="nucleotide sequence ID" value="NC_002971.4"/>
</dbReference>
<evidence type="ECO:0000313" key="1">
    <source>
        <dbReference type="EMBL" id="AAO90213.1"/>
    </source>
</evidence>
<dbReference type="Proteomes" id="UP000002671">
    <property type="component" value="Chromosome"/>
</dbReference>
<accession>Q83DM9</accession>
<proteinExistence type="predicted"/>
<sequence length="57" mass="7220">MAERFLRWVFIEEIYQKIVLMSKYSYQKRDFYHIFYMKNVIYFTIFKGIPDAYGRDF</sequence>
<dbReference type="STRING" id="227377.CBU_0669"/>
<dbReference type="RefSeq" id="NP_819699.1">
    <property type="nucleotide sequence ID" value="NC_002971.4"/>
</dbReference>
<dbReference type="AlphaFoldDB" id="Q83DM9"/>
<dbReference type="PATRIC" id="fig|227377.7.peg.651"/>
<reference evidence="1 2" key="2">
    <citation type="journal article" date="2009" name="Infect. Immun.">
        <title>Comparative genomics reveal extensive transposon-mediated genomic plasticity and diversity among potential effector proteins within the genus Coxiella.</title>
        <authorList>
            <person name="Beare P.A."/>
            <person name="Unsworth N."/>
            <person name="Andoh M."/>
            <person name="Voth D.E."/>
            <person name="Omsland A."/>
            <person name="Gilk S.D."/>
            <person name="Williams K.P."/>
            <person name="Sobral B.W."/>
            <person name="Kupko J.J.III."/>
            <person name="Porcella S.F."/>
            <person name="Samuel J.E."/>
            <person name="Heinzen R.A."/>
        </authorList>
    </citation>
    <scope>NUCLEOTIDE SEQUENCE [LARGE SCALE GENOMIC DNA]</scope>
    <source>
        <strain evidence="2">RSA 493 / Nine Mile phase I</strain>
    </source>
</reference>
<keyword evidence="2" id="KW-1185">Reference proteome</keyword>